<reference evidence="1" key="1">
    <citation type="submission" date="2020-02" db="EMBL/GenBank/DDBJ databases">
        <authorList>
            <person name="Palmer J.M."/>
        </authorList>
    </citation>
    <scope>NUCLEOTIDE SEQUENCE</scope>
    <source>
        <strain evidence="1">EPUS1.4</strain>
        <tissue evidence="1">Thallus</tissue>
    </source>
</reference>
<accession>A0A8H7DY16</accession>
<protein>
    <recommendedName>
        <fullName evidence="3">AB hydrolase-1 domain-containing protein</fullName>
    </recommendedName>
</protein>
<dbReference type="Proteomes" id="UP000606974">
    <property type="component" value="Unassembled WGS sequence"/>
</dbReference>
<dbReference type="AlphaFoldDB" id="A0A8H7DY16"/>
<proteinExistence type="predicted"/>
<dbReference type="EMBL" id="JAACFV010000293">
    <property type="protein sequence ID" value="KAF7502227.1"/>
    <property type="molecule type" value="Genomic_DNA"/>
</dbReference>
<dbReference type="InterPro" id="IPR029058">
    <property type="entry name" value="AB_hydrolase_fold"/>
</dbReference>
<gene>
    <name evidence="1" type="ORF">GJ744_006425</name>
</gene>
<name>A0A8H7DY16_9EURO</name>
<dbReference type="SUPFAM" id="SSF53474">
    <property type="entry name" value="alpha/beta-Hydrolases"/>
    <property type="match status" value="1"/>
</dbReference>
<organism evidence="1 2">
    <name type="scientific">Endocarpon pusillum</name>
    <dbReference type="NCBI Taxonomy" id="364733"/>
    <lineage>
        <taxon>Eukaryota</taxon>
        <taxon>Fungi</taxon>
        <taxon>Dikarya</taxon>
        <taxon>Ascomycota</taxon>
        <taxon>Pezizomycotina</taxon>
        <taxon>Eurotiomycetes</taxon>
        <taxon>Chaetothyriomycetidae</taxon>
        <taxon>Verrucariales</taxon>
        <taxon>Verrucariaceae</taxon>
        <taxon>Endocarpon</taxon>
    </lineage>
</organism>
<comment type="caution">
    <text evidence="1">The sequence shown here is derived from an EMBL/GenBank/DDBJ whole genome shotgun (WGS) entry which is preliminary data.</text>
</comment>
<dbReference type="PANTHER" id="PTHR42103:SF2">
    <property type="entry name" value="AB HYDROLASE-1 DOMAIN-CONTAINING PROTEIN"/>
    <property type="match status" value="1"/>
</dbReference>
<sequence length="412" mass="46373">MSLPSPTFIFTIPSIHDDTILNCRLYVPCKDLVLHDLQPPKAAIIAHPYAPLGGCYDDPIVESVGFVLWRAGYVIGTFNFRGALGAVGHTSWSAKPELGDFVSMYGFMINYLNCLILGRGRFQRNTDQQLSSIPSVIEGEELPTKPHLCPRLLLAGYSYGSIIASHLPDVEFVTKLFKNAVSGSAESEIQLRASNLSSQTLKDLEFRQKHNLDGTSRKTPIMQANLGSLQPSSPVLVGGFESEAAEERIDRELRRSLDLRKSLDRVREKIHVRRHRLPDSSDTSDEGLRVNYNFDVIVPEICYLLISPVLPPIATFATFFSSLSFKRRQPGEFISNHDVSSQLVRYPSLTVYGDNDFFTSIKKLRRWAQELSEKPGSTFEYCEVEGAGHFWQEKGVLEQMENHIRDWESSLT</sequence>
<evidence type="ECO:0000313" key="2">
    <source>
        <dbReference type="Proteomes" id="UP000606974"/>
    </source>
</evidence>
<evidence type="ECO:0008006" key="3">
    <source>
        <dbReference type="Google" id="ProtNLM"/>
    </source>
</evidence>
<dbReference type="OrthoDB" id="10260961at2759"/>
<evidence type="ECO:0000313" key="1">
    <source>
        <dbReference type="EMBL" id="KAF7502227.1"/>
    </source>
</evidence>
<keyword evidence="2" id="KW-1185">Reference proteome</keyword>
<dbReference type="PANTHER" id="PTHR42103">
    <property type="entry name" value="ALPHA/BETA-HYDROLASES SUPERFAMILY PROTEIN"/>
    <property type="match status" value="1"/>
</dbReference>
<dbReference type="Gene3D" id="3.40.50.1820">
    <property type="entry name" value="alpha/beta hydrolase"/>
    <property type="match status" value="2"/>
</dbReference>